<feature type="region of interest" description="Disordered" evidence="2">
    <location>
        <begin position="820"/>
        <end position="841"/>
    </location>
</feature>
<dbReference type="RefSeq" id="XP_064719735.1">
    <property type="nucleotide sequence ID" value="XM_064863663.1"/>
</dbReference>
<feature type="region of interest" description="Disordered" evidence="2">
    <location>
        <begin position="646"/>
        <end position="684"/>
    </location>
</feature>
<feature type="compositionally biased region" description="Polar residues" evidence="2">
    <location>
        <begin position="893"/>
        <end position="904"/>
    </location>
</feature>
<feature type="region of interest" description="Disordered" evidence="2">
    <location>
        <begin position="2658"/>
        <end position="2680"/>
    </location>
</feature>
<dbReference type="EMBL" id="CP143808">
    <property type="protein sequence ID" value="WVO20496.1"/>
    <property type="molecule type" value="Genomic_DNA"/>
</dbReference>
<feature type="compositionally biased region" description="Low complexity" evidence="2">
    <location>
        <begin position="1290"/>
        <end position="1303"/>
    </location>
</feature>
<feature type="region of interest" description="Disordered" evidence="2">
    <location>
        <begin position="2295"/>
        <end position="2329"/>
    </location>
</feature>
<feature type="compositionally biased region" description="Basic and acidic residues" evidence="2">
    <location>
        <begin position="1016"/>
        <end position="1027"/>
    </location>
</feature>
<reference evidence="3 4" key="1">
    <citation type="submission" date="2024-01" db="EMBL/GenBank/DDBJ databases">
        <title>Comparative genomics of Cryptococcus and Kwoniella reveals pathogenesis evolution and contrasting modes of karyotype evolution via chromosome fusion or intercentromeric recombination.</title>
        <authorList>
            <person name="Coelho M.A."/>
            <person name="David-Palma M."/>
            <person name="Shea T."/>
            <person name="Bowers K."/>
            <person name="McGinley-Smith S."/>
            <person name="Mohammad A.W."/>
            <person name="Gnirke A."/>
            <person name="Yurkov A.M."/>
            <person name="Nowrousian M."/>
            <person name="Sun S."/>
            <person name="Cuomo C.A."/>
            <person name="Heitman J."/>
        </authorList>
    </citation>
    <scope>NUCLEOTIDE SEQUENCE [LARGE SCALE GENOMIC DNA]</scope>
    <source>
        <strain evidence="3 4">7685027</strain>
    </source>
</reference>
<evidence type="ECO:0000256" key="2">
    <source>
        <dbReference type="SAM" id="MobiDB-lite"/>
    </source>
</evidence>
<evidence type="ECO:0000313" key="4">
    <source>
        <dbReference type="Proteomes" id="UP001432216"/>
    </source>
</evidence>
<feature type="compositionally biased region" description="Polar residues" evidence="2">
    <location>
        <begin position="2342"/>
        <end position="2354"/>
    </location>
</feature>
<feature type="region of interest" description="Disordered" evidence="2">
    <location>
        <begin position="948"/>
        <end position="993"/>
    </location>
</feature>
<feature type="compositionally biased region" description="Basic and acidic residues" evidence="2">
    <location>
        <begin position="2255"/>
        <end position="2267"/>
    </location>
</feature>
<dbReference type="Proteomes" id="UP001432216">
    <property type="component" value="Chromosome 3"/>
</dbReference>
<evidence type="ECO:0000313" key="3">
    <source>
        <dbReference type="EMBL" id="WVO20496.1"/>
    </source>
</evidence>
<feature type="region of interest" description="Disordered" evidence="2">
    <location>
        <begin position="1814"/>
        <end position="1852"/>
    </location>
</feature>
<feature type="region of interest" description="Disordered" evidence="2">
    <location>
        <begin position="1174"/>
        <end position="1217"/>
    </location>
</feature>
<feature type="region of interest" description="Disordered" evidence="2">
    <location>
        <begin position="1016"/>
        <end position="1100"/>
    </location>
</feature>
<feature type="region of interest" description="Disordered" evidence="2">
    <location>
        <begin position="251"/>
        <end position="304"/>
    </location>
</feature>
<proteinExistence type="predicted"/>
<feature type="region of interest" description="Disordered" evidence="2">
    <location>
        <begin position="1532"/>
        <end position="1621"/>
    </location>
</feature>
<feature type="compositionally biased region" description="Basic and acidic residues" evidence="2">
    <location>
        <begin position="2613"/>
        <end position="2636"/>
    </location>
</feature>
<feature type="compositionally biased region" description="Polar residues" evidence="2">
    <location>
        <begin position="2307"/>
        <end position="2323"/>
    </location>
</feature>
<organism evidence="3 4">
    <name type="scientific">Cryptococcus decagattii</name>
    <dbReference type="NCBI Taxonomy" id="1859122"/>
    <lineage>
        <taxon>Eukaryota</taxon>
        <taxon>Fungi</taxon>
        <taxon>Dikarya</taxon>
        <taxon>Basidiomycota</taxon>
        <taxon>Agaricomycotina</taxon>
        <taxon>Tremellomycetes</taxon>
        <taxon>Tremellales</taxon>
        <taxon>Cryptococcaceae</taxon>
        <taxon>Cryptococcus</taxon>
        <taxon>Cryptococcus gattii species complex</taxon>
    </lineage>
</organism>
<feature type="region of interest" description="Disordered" evidence="2">
    <location>
        <begin position="2231"/>
        <end position="2279"/>
    </location>
</feature>
<feature type="compositionally biased region" description="Polar residues" evidence="2">
    <location>
        <begin position="117"/>
        <end position="129"/>
    </location>
</feature>
<feature type="compositionally biased region" description="Polar residues" evidence="2">
    <location>
        <begin position="1825"/>
        <end position="1848"/>
    </location>
</feature>
<feature type="region of interest" description="Disordered" evidence="2">
    <location>
        <begin position="1261"/>
        <end position="1313"/>
    </location>
</feature>
<evidence type="ECO:0008006" key="5">
    <source>
        <dbReference type="Google" id="ProtNLM"/>
    </source>
</evidence>
<feature type="region of interest" description="Disordered" evidence="2">
    <location>
        <begin position="864"/>
        <end position="904"/>
    </location>
</feature>
<name>A0ABZ2AT37_9TREE</name>
<protein>
    <recommendedName>
        <fullName evidence="5">PH domain-containing protein</fullName>
    </recommendedName>
</protein>
<feature type="region of interest" description="Disordered" evidence="2">
    <location>
        <begin position="2512"/>
        <end position="2553"/>
    </location>
</feature>
<feature type="region of interest" description="Disordered" evidence="2">
    <location>
        <begin position="2342"/>
        <end position="2379"/>
    </location>
</feature>
<dbReference type="GeneID" id="89988567"/>
<feature type="compositionally biased region" description="Polar residues" evidence="2">
    <location>
        <begin position="971"/>
        <end position="982"/>
    </location>
</feature>
<feature type="compositionally biased region" description="Polar residues" evidence="2">
    <location>
        <begin position="2197"/>
        <end position="2213"/>
    </location>
</feature>
<feature type="compositionally biased region" description="Low complexity" evidence="2">
    <location>
        <begin position="1183"/>
        <end position="1214"/>
    </location>
</feature>
<feature type="compositionally biased region" description="Low complexity" evidence="2">
    <location>
        <begin position="879"/>
        <end position="892"/>
    </location>
</feature>
<feature type="compositionally biased region" description="Polar residues" evidence="2">
    <location>
        <begin position="2513"/>
        <end position="2530"/>
    </location>
</feature>
<feature type="compositionally biased region" description="Polar residues" evidence="2">
    <location>
        <begin position="27"/>
        <end position="61"/>
    </location>
</feature>
<evidence type="ECO:0000256" key="1">
    <source>
        <dbReference type="SAM" id="Coils"/>
    </source>
</evidence>
<feature type="compositionally biased region" description="Basic and acidic residues" evidence="2">
    <location>
        <begin position="1579"/>
        <end position="1597"/>
    </location>
</feature>
<feature type="compositionally biased region" description="Polar residues" evidence="2">
    <location>
        <begin position="490"/>
        <end position="500"/>
    </location>
</feature>
<feature type="region of interest" description="Disordered" evidence="2">
    <location>
        <begin position="1"/>
        <end position="175"/>
    </location>
</feature>
<feature type="region of interest" description="Disordered" evidence="2">
    <location>
        <begin position="2153"/>
        <end position="2213"/>
    </location>
</feature>
<feature type="compositionally biased region" description="Low complexity" evidence="2">
    <location>
        <begin position="983"/>
        <end position="993"/>
    </location>
</feature>
<feature type="region of interest" description="Disordered" evidence="2">
    <location>
        <begin position="474"/>
        <end position="501"/>
    </location>
</feature>
<feature type="compositionally biased region" description="Basic and acidic residues" evidence="2">
    <location>
        <begin position="77"/>
        <end position="90"/>
    </location>
</feature>
<feature type="coiled-coil region" evidence="1">
    <location>
        <begin position="1999"/>
        <end position="2028"/>
    </location>
</feature>
<keyword evidence="4" id="KW-1185">Reference proteome</keyword>
<feature type="region of interest" description="Disordered" evidence="2">
    <location>
        <begin position="2875"/>
        <end position="2898"/>
    </location>
</feature>
<feature type="compositionally biased region" description="Polar residues" evidence="2">
    <location>
        <begin position="251"/>
        <end position="265"/>
    </location>
</feature>
<gene>
    <name evidence="3" type="ORF">IAS62_001793</name>
</gene>
<feature type="compositionally biased region" description="Basic and acidic residues" evidence="2">
    <location>
        <begin position="2162"/>
        <end position="2188"/>
    </location>
</feature>
<feature type="region of interest" description="Disordered" evidence="2">
    <location>
        <begin position="2076"/>
        <end position="2120"/>
    </location>
</feature>
<feature type="region of interest" description="Disordered" evidence="2">
    <location>
        <begin position="2832"/>
        <end position="2851"/>
    </location>
</feature>
<keyword evidence="1" id="KW-0175">Coiled coil</keyword>
<feature type="region of interest" description="Disordered" evidence="2">
    <location>
        <begin position="1426"/>
        <end position="1496"/>
    </location>
</feature>
<feature type="compositionally biased region" description="Basic and acidic residues" evidence="2">
    <location>
        <begin position="2832"/>
        <end position="2841"/>
    </location>
</feature>
<feature type="compositionally biased region" description="Polar residues" evidence="2">
    <location>
        <begin position="1080"/>
        <end position="1100"/>
    </location>
</feature>
<accession>A0ABZ2AT37</accession>
<feature type="compositionally biased region" description="Basic and acidic residues" evidence="2">
    <location>
        <begin position="474"/>
        <end position="489"/>
    </location>
</feature>
<feature type="region of interest" description="Disordered" evidence="2">
    <location>
        <begin position="2601"/>
        <end position="2636"/>
    </location>
</feature>
<sequence length="2898" mass="310850">MPDPPLSPTPRRWRSSSDSPHPDFASLLSTFETTSIPDESKSLTPVWTTPRTASSKLSPNNGKEEGTVEFEYTTASEHAEVESDMPDKRTISPSPQKSVDSKRLLRPPSPLLPPSRTQNLDDNASSTGSKAAKARAAESNSLQSGLRDAPYSSSTFSSSATHTEPILPEHTGQSTATMDAAYDGVLAQLDALTNANAACAPQSASSSSHTKGISNLYHPIPLRQPMLGLSSAMSQPKTGLLVGEVSRLSTLSERTERSSNSSDNRLSPVAPASYRNHTRSESAAAIASKYPLPPSPAKKAPDFETLKARPKKASDLIRMFESKSTPTKGELPPIPQPQLALSPSCILPEKTLPAPPIPPEPDMASVAIRAERPVGANPQAYAPAPIHPPKVPLPLSQARTMIASWRTRSGSPSSETGIIKEGSIRLLRSEDKGWNVSIRRRKKNEQQEQLDGQQMPEDLANIDMNSQMTGPHDKVKPQTDTYGNHKDYDQSPTMSRSFRSSCKVPLEPKQFTGEPLRTGTLYYLNVHDEGTRPNYEWVRADGRLYSEGLQLTWINPKGRATVTLDVEFCDEVGSTYSLNNPMAGEDIGALAAKRQGALADNLYPYKLVYDDGVERLACDTARDRVRWVNAIWTVLEQTRAPIADRSMSLRANRTSSDHGSDGDGSGSTRFSAENYQPHPSPLGNLNSLLYTTDDAVIETSGGLHAPIVRKDSRKLAAQGLERVRSLRRVASEADLKECANDFSSAERSPAITAHHYEMPLSTYSVLPTTSQGFDPQLAVTGALPSERTSWAAQPPQTTVEYIDGHGTNSVTTIQSYRDTEGGLKHESVGDPPYIVPIDKQSSSSMQTSGFDSIHYIFKTSKTSSYQTAPSLPSRDSHYSKALAGSASSNSASENMTNAPVSPQRYQLRDAPVPSFQGVYPRASNNVSQGHKQSMNIGLQTPFVRLGSSSEYDSADTTDHSSSTLSRPPATGYTTATSNVLSTPSAAVASASPSRTLRSSDWASAFPYPVSHHAFSEKAVSRDTDRFSSRRGSRTWTQASHPDSDDDMLDDLERRSSTGSSVSEPKVKSYYGTAAPAPSKTEWTANTHNDGKTSSGKTSLRNTVDDTSYNTAFESAYTSAPSWQAQSTYIATALGATVYHTGVSSNIASSHTFTDRPASPVPAVKSAQPIGISTTSAVPSERISAPTVQQTSPPSPSIPGSDSTSSWSTTESSTTVKDFQNTDVNRLLNFLQGQELAKQGQTTRIGNQLDRIERKVYQIAENKSALASRDPPPPPLPSTDSDDESTPPSSPTLSSSSSSSSSTEMARPVTPPPFIVPELINQQFDDLRNLLGTLIGRQEELLGRQDMLARELERKRSFDVQLPDRGPGLARLEDLLERVLNRVGDSDFPDEYRPTFEKKKDYLASHLATPKTEGTIEGSMYGGGENMYSSEFDGRGRRAPVNSMSSGYKRRRLGPSEGAPASLTESEIPSPEFNDDFALSALPPTIPPQEFTSRQPQGRPKLFIKSLRQHPQPVPQHVPQHSTAQEYHGPEYNKEEYEPEAEQSITEYEPSAQPDSEPTPYPAEETTVQQSPIQPSVPFRTEKDYQDDFRPYQDETYTRRPARQAPPPQQLNLPTPANSPRNMPPYHARLGPSMRPPFPPGFGMPFPGPGMTNMPRPNLPRNAGVRDPNSTTYFRRVFPPGPMGPMGMFPGPMCIPGPGMGPFMPGLRPGLSGYGGPISLNVNPSLRRPGLFPPGVTSTTGDYGLPAAAHYRNGTVPGGAPMGPPPPVNSGQTVTADIRLSDTTTESTVTTPSILMEGIVAPAASLTHIPKSVQVSVTTSRRKPSHITSLQNPPTMAPSMAQNLSTSGAESGEGFTRALENTQTIAVAQGDQQNEMPRYLHGMRDQIADGILTTQNRLADILGDIAALREQIKPKHVHARVLSDGTVVLDNGDIVDGIRGVLAPTPPDLPPPPPPPPSGTHVEGRILSDGTVMIGGDIVDGTKGVPSSPTPATPTAALEKEIAKEEVKNMEQDKRLGELQEKVEELIARTAPKRPAIPQQIHMHETDTVAPSPIPIDVRGFLASSATGHVPSEVGMRTAPSSAAGSLPVVHTSNNVPSEKKHTNAWGTNHPRPGNPTELSNLPEINTIAKDHSSSDGAHDSHIDLARASLMESDPSAPAANVDRSKKSGVHWDPRIPTKEVPVHPRRSLETYYGDSPPETNLANVPSGSNANSSGDDIAIVDKAAVSLGNAGASSTHAAQPGTDQMMGPYMAHSSDNFRKLKSRESVRSSHGPKSVDRIPTMAELAEEGRDLATHPAGQTIHVPPHPTSDSPSKLRNTLPSATEGSLADPQVIAHSVPGETALTSQAASRASSVHPSAPQHDSSRASAHQPAFPEEVLLPDGRTAYIKSNTSTRADSNSDTLLFGGVAARSVVFVPPSDYVGSPNIPSPPLSARPPSTLKKPSSPISADGTELASASVAPKSLNDGATNRAPAESELGRGHCSVCCPHGARLPTGVPIEACAHQNDALGEAVPDTSSKLATPSGPRTQSSIGRLGRPPSIHTITTPEGSVTGGGEEEDVQEAIMADGFTGPDPTSAPNKLAKKRKTPILTPEEGAMEGVRKLAVKQKAAAEQAGSEKAEREAEAAEKEAKRQLADERHRQTMEALANLQKILDALTAEHQEEKATEGEKSKEQEKRRGDKTLRDKKIIEALDKLVAERDEAKKAAADDKKPGAQAILDALKSSGDGQAAFLRKLATEVMEQNSNQHRLTQQAAQTSAREQVGFNLAGYLGDFSKALSGEVRILLKEVGDLRESRRALYMELAELLLMKGRQSAGDLMAILPYPVDPLKNPVKVAEKQEEKKPPTQPIPPGGIPAWSGWAAPLPVVGGTRPLPQPGVINMGGGAIPAPPPRTGGRPLLQV</sequence>
<feature type="region of interest" description="Disordered" evidence="2">
    <location>
        <begin position="2419"/>
        <end position="2477"/>
    </location>
</feature>